<keyword evidence="4" id="KW-0949">S-adenosyl-L-methionine</keyword>
<dbReference type="InterPro" id="IPR013785">
    <property type="entry name" value="Aldolase_TIM"/>
</dbReference>
<feature type="domain" description="4Fe-4S ferredoxin-type" evidence="10">
    <location>
        <begin position="73"/>
        <end position="101"/>
    </location>
</feature>
<dbReference type="PROSITE" id="PS00198">
    <property type="entry name" value="4FE4S_FER_1"/>
    <property type="match status" value="1"/>
</dbReference>
<name>A0A347ZW55_9CHLR</name>
<dbReference type="PROSITE" id="PS51379">
    <property type="entry name" value="4FE4S_FER_2"/>
    <property type="match status" value="2"/>
</dbReference>
<feature type="domain" description="4Fe-4S ferredoxin-type" evidence="10">
    <location>
        <begin position="45"/>
        <end position="72"/>
    </location>
</feature>
<dbReference type="InterPro" id="IPR017900">
    <property type="entry name" value="4Fe4S_Fe_S_CS"/>
</dbReference>
<dbReference type="PANTHER" id="PTHR30352">
    <property type="entry name" value="PYRUVATE FORMATE-LYASE-ACTIVATING ENZYME"/>
    <property type="match status" value="1"/>
</dbReference>
<reference evidence="12 13" key="1">
    <citation type="submission" date="2018-08" db="EMBL/GenBank/DDBJ databases">
        <title>Genomic Encyclopedia of Type Strains, Phase IV (KMG-IV): sequencing the most valuable type-strain genomes for metagenomic binning, comparative biology and taxonomic classification.</title>
        <authorList>
            <person name="Goeker M."/>
        </authorList>
    </citation>
    <scope>NUCLEOTIDE SEQUENCE [LARGE SCALE GENOMIC DNA]</scope>
    <source>
        <strain evidence="12 13">DSM 23923</strain>
    </source>
</reference>
<evidence type="ECO:0000256" key="1">
    <source>
        <dbReference type="ARBA" id="ARBA00001966"/>
    </source>
</evidence>
<comment type="catalytic activity">
    <reaction evidence="9">
        <text>glycyl-[protein] + reduced [flavodoxin] + S-adenosyl-L-methionine = glycin-2-yl radical-[protein] + semiquinone [flavodoxin] + 5'-deoxyadenosine + L-methionine + H(+)</text>
        <dbReference type="Rhea" id="RHEA:61976"/>
        <dbReference type="Rhea" id="RHEA-COMP:10622"/>
        <dbReference type="Rhea" id="RHEA-COMP:14480"/>
        <dbReference type="Rhea" id="RHEA-COMP:15993"/>
        <dbReference type="Rhea" id="RHEA-COMP:15994"/>
        <dbReference type="ChEBI" id="CHEBI:15378"/>
        <dbReference type="ChEBI" id="CHEBI:17319"/>
        <dbReference type="ChEBI" id="CHEBI:29947"/>
        <dbReference type="ChEBI" id="CHEBI:32722"/>
        <dbReference type="ChEBI" id="CHEBI:57618"/>
        <dbReference type="ChEBI" id="CHEBI:57844"/>
        <dbReference type="ChEBI" id="CHEBI:59789"/>
        <dbReference type="ChEBI" id="CHEBI:140311"/>
    </reaction>
</comment>
<dbReference type="Pfam" id="PF00037">
    <property type="entry name" value="Fer4"/>
    <property type="match status" value="1"/>
</dbReference>
<evidence type="ECO:0000256" key="8">
    <source>
        <dbReference type="ARBA" id="ARBA00023014"/>
    </source>
</evidence>
<dbReference type="InterPro" id="IPR012839">
    <property type="entry name" value="Organic_radical_activase"/>
</dbReference>
<dbReference type="InterPro" id="IPR058240">
    <property type="entry name" value="rSAM_sf"/>
</dbReference>
<dbReference type="InterPro" id="IPR023912">
    <property type="entry name" value="YjjW_bact"/>
</dbReference>
<dbReference type="CDD" id="cd01335">
    <property type="entry name" value="Radical_SAM"/>
    <property type="match status" value="1"/>
</dbReference>
<dbReference type="PANTHER" id="PTHR30352:SF13">
    <property type="entry name" value="GLYCYL-RADICAL ENZYME ACTIVATING ENZYME YJJW-RELATED"/>
    <property type="match status" value="1"/>
</dbReference>
<dbReference type="EMBL" id="QUMS01000003">
    <property type="protein sequence ID" value="REG07232.1"/>
    <property type="molecule type" value="Genomic_DNA"/>
</dbReference>
<dbReference type="Gene3D" id="3.20.20.70">
    <property type="entry name" value="Aldolase class I"/>
    <property type="match status" value="1"/>
</dbReference>
<sequence>MNNNGMNEPLGIVNHILKKSFVDGPGNRAVIFLQGCNFHCLYCHNPYTINHCTACGLCVETCPQHALTLGKDKIFWNEDICVECDECIRVCPESASPRTRTYTPAELWQEVARIGPFITGISVSGGEPSLQVPFLARFFQLVKENSDLTTLIETNGFAGQQAYTDMLPWLDMAMVDLKCSDPDKHLELTGQPLDTVLESIRFFAAQGKLQQVQQVIAPAYTDQAADMQRTAGLLAGIDPSIHLRLLRFRPHGASGPAAQWQSPTDERMDALVETARSNGLTSVERSL</sequence>
<evidence type="ECO:0000313" key="13">
    <source>
        <dbReference type="Proteomes" id="UP000256388"/>
    </source>
</evidence>
<keyword evidence="5" id="KW-0479">Metal-binding</keyword>
<dbReference type="NCBIfam" id="TIGR04041">
    <property type="entry name" value="activase_YjjW"/>
    <property type="match status" value="1"/>
</dbReference>
<dbReference type="Gene3D" id="3.30.70.20">
    <property type="match status" value="1"/>
</dbReference>
<organism evidence="12 13">
    <name type="scientific">Pelolinea submarina</name>
    <dbReference type="NCBI Taxonomy" id="913107"/>
    <lineage>
        <taxon>Bacteria</taxon>
        <taxon>Bacillati</taxon>
        <taxon>Chloroflexota</taxon>
        <taxon>Anaerolineae</taxon>
        <taxon>Anaerolineales</taxon>
        <taxon>Anaerolineaceae</taxon>
        <taxon>Pelolinea</taxon>
    </lineage>
</organism>
<comment type="similarity">
    <text evidence="2">Belongs to the organic radical-activating enzymes family.</text>
</comment>
<keyword evidence="13" id="KW-1185">Reference proteome</keyword>
<evidence type="ECO:0000256" key="9">
    <source>
        <dbReference type="ARBA" id="ARBA00047365"/>
    </source>
</evidence>
<dbReference type="AlphaFoldDB" id="A0A347ZW55"/>
<proteinExistence type="inferred from homology"/>
<dbReference type="SFLD" id="SFLDS00029">
    <property type="entry name" value="Radical_SAM"/>
    <property type="match status" value="1"/>
</dbReference>
<protein>
    <submittedName>
        <fullName evidence="12">Pyruvate formate lyase activating enzyme</fullName>
    </submittedName>
</protein>
<evidence type="ECO:0000256" key="5">
    <source>
        <dbReference type="ARBA" id="ARBA00022723"/>
    </source>
</evidence>
<dbReference type="GO" id="GO:0046872">
    <property type="term" value="F:metal ion binding"/>
    <property type="evidence" value="ECO:0007669"/>
    <property type="project" value="UniProtKB-KW"/>
</dbReference>
<evidence type="ECO:0000256" key="6">
    <source>
        <dbReference type="ARBA" id="ARBA00023002"/>
    </source>
</evidence>
<evidence type="ECO:0000256" key="7">
    <source>
        <dbReference type="ARBA" id="ARBA00023004"/>
    </source>
</evidence>
<accession>A0A347ZW55</accession>
<dbReference type="PROSITE" id="PS01087">
    <property type="entry name" value="RADICAL_ACTIVATING"/>
    <property type="match status" value="1"/>
</dbReference>
<dbReference type="GO" id="GO:0051539">
    <property type="term" value="F:4 iron, 4 sulfur cluster binding"/>
    <property type="evidence" value="ECO:0007669"/>
    <property type="project" value="UniProtKB-KW"/>
</dbReference>
<evidence type="ECO:0000259" key="11">
    <source>
        <dbReference type="PROSITE" id="PS51918"/>
    </source>
</evidence>
<keyword evidence="6" id="KW-0560">Oxidoreductase</keyword>
<dbReference type="Proteomes" id="UP000256388">
    <property type="component" value="Unassembled WGS sequence"/>
</dbReference>
<dbReference type="InterPro" id="IPR034457">
    <property type="entry name" value="Organic_radical-activating"/>
</dbReference>
<dbReference type="InterPro" id="IPR017896">
    <property type="entry name" value="4Fe4S_Fe-S-bd"/>
</dbReference>
<evidence type="ECO:0000259" key="10">
    <source>
        <dbReference type="PROSITE" id="PS51379"/>
    </source>
</evidence>
<comment type="caution">
    <text evidence="12">The sequence shown here is derived from an EMBL/GenBank/DDBJ whole genome shotgun (WGS) entry which is preliminary data.</text>
</comment>
<dbReference type="SUPFAM" id="SSF102114">
    <property type="entry name" value="Radical SAM enzymes"/>
    <property type="match status" value="1"/>
</dbReference>
<evidence type="ECO:0000256" key="2">
    <source>
        <dbReference type="ARBA" id="ARBA00009777"/>
    </source>
</evidence>
<dbReference type="PIRSF" id="PIRSF000371">
    <property type="entry name" value="PFL_act_enz"/>
    <property type="match status" value="1"/>
</dbReference>
<gene>
    <name evidence="12" type="ORF">DFR64_2437</name>
</gene>
<dbReference type="GO" id="GO:0016491">
    <property type="term" value="F:oxidoreductase activity"/>
    <property type="evidence" value="ECO:0007669"/>
    <property type="project" value="UniProtKB-KW"/>
</dbReference>
<evidence type="ECO:0000256" key="4">
    <source>
        <dbReference type="ARBA" id="ARBA00022691"/>
    </source>
</evidence>
<dbReference type="SFLD" id="SFLDG01066">
    <property type="entry name" value="organic_radical-activating_enz"/>
    <property type="match status" value="1"/>
</dbReference>
<dbReference type="InterPro" id="IPR007197">
    <property type="entry name" value="rSAM"/>
</dbReference>
<comment type="cofactor">
    <cofactor evidence="1">
        <name>[4Fe-4S] cluster</name>
        <dbReference type="ChEBI" id="CHEBI:49883"/>
    </cofactor>
</comment>
<evidence type="ECO:0000313" key="12">
    <source>
        <dbReference type="EMBL" id="REG07232.1"/>
    </source>
</evidence>
<keyword evidence="8" id="KW-0411">Iron-sulfur</keyword>
<keyword evidence="7" id="KW-0408">Iron</keyword>
<keyword evidence="12" id="KW-0456">Lyase</keyword>
<feature type="domain" description="Radical SAM core" evidence="11">
    <location>
        <begin position="22"/>
        <end position="281"/>
    </location>
</feature>
<evidence type="ECO:0000256" key="3">
    <source>
        <dbReference type="ARBA" id="ARBA00022485"/>
    </source>
</evidence>
<dbReference type="SUPFAM" id="SSF54862">
    <property type="entry name" value="4Fe-4S ferredoxins"/>
    <property type="match status" value="1"/>
</dbReference>
<dbReference type="GO" id="GO:0016829">
    <property type="term" value="F:lyase activity"/>
    <property type="evidence" value="ECO:0007669"/>
    <property type="project" value="UniProtKB-KW"/>
</dbReference>
<dbReference type="Pfam" id="PF04055">
    <property type="entry name" value="Radical_SAM"/>
    <property type="match status" value="1"/>
</dbReference>
<keyword evidence="12" id="KW-0670">Pyruvate</keyword>
<keyword evidence="3" id="KW-0004">4Fe-4S</keyword>
<dbReference type="PROSITE" id="PS51918">
    <property type="entry name" value="RADICAL_SAM"/>
    <property type="match status" value="1"/>
</dbReference>
<dbReference type="InterPro" id="IPR001989">
    <property type="entry name" value="Radical_activat_CS"/>
</dbReference>